<proteinExistence type="inferred from homology"/>
<evidence type="ECO:0000313" key="10">
    <source>
        <dbReference type="EMBL" id="SDU13017.1"/>
    </source>
</evidence>
<dbReference type="STRING" id="1434072.SAMN05216210_1938"/>
<dbReference type="InterPro" id="IPR036590">
    <property type="entry name" value="SRAP-like"/>
</dbReference>
<keyword evidence="7" id="KW-0456">Lyase</keyword>
<dbReference type="GO" id="GO:0003697">
    <property type="term" value="F:single-stranded DNA binding"/>
    <property type="evidence" value="ECO:0007669"/>
    <property type="project" value="InterPro"/>
</dbReference>
<keyword evidence="2 8" id="KW-0645">Protease</keyword>
<keyword evidence="11" id="KW-1185">Reference proteome</keyword>
<evidence type="ECO:0000313" key="11">
    <source>
        <dbReference type="Proteomes" id="UP000243924"/>
    </source>
</evidence>
<protein>
    <recommendedName>
        <fullName evidence="8">Abasic site processing protein</fullName>
        <ecNumber evidence="8">3.4.-.-</ecNumber>
    </recommendedName>
</protein>
<keyword evidence="3" id="KW-0227">DNA damage</keyword>
<dbReference type="EC" id="3.4.-.-" evidence="8"/>
<dbReference type="AlphaFoldDB" id="A0A1H2G0C7"/>
<evidence type="ECO:0000256" key="7">
    <source>
        <dbReference type="ARBA" id="ARBA00023239"/>
    </source>
</evidence>
<comment type="similarity">
    <text evidence="1 8">Belongs to the SOS response-associated peptidase family.</text>
</comment>
<dbReference type="Proteomes" id="UP000243924">
    <property type="component" value="Chromosome I"/>
</dbReference>
<keyword evidence="4 8" id="KW-0378">Hydrolase</keyword>
<dbReference type="SUPFAM" id="SSF143081">
    <property type="entry name" value="BB1717-like"/>
    <property type="match status" value="1"/>
</dbReference>
<feature type="region of interest" description="Disordered" evidence="9">
    <location>
        <begin position="1"/>
        <end position="20"/>
    </location>
</feature>
<dbReference type="PANTHER" id="PTHR13604:SF0">
    <property type="entry name" value="ABASIC SITE PROCESSING PROTEIN HMCES"/>
    <property type="match status" value="1"/>
</dbReference>
<evidence type="ECO:0000256" key="2">
    <source>
        <dbReference type="ARBA" id="ARBA00022670"/>
    </source>
</evidence>
<dbReference type="Pfam" id="PF02586">
    <property type="entry name" value="SRAP"/>
    <property type="match status" value="1"/>
</dbReference>
<keyword evidence="5" id="KW-0190">Covalent protein-DNA linkage</keyword>
<organism evidence="10 11">
    <name type="scientific">Halopseudomonas salegens</name>
    <dbReference type="NCBI Taxonomy" id="1434072"/>
    <lineage>
        <taxon>Bacteria</taxon>
        <taxon>Pseudomonadati</taxon>
        <taxon>Pseudomonadota</taxon>
        <taxon>Gammaproteobacteria</taxon>
        <taxon>Pseudomonadales</taxon>
        <taxon>Pseudomonadaceae</taxon>
        <taxon>Halopseudomonas</taxon>
    </lineage>
</organism>
<sequence length="215" mass="24179">MSGRLAQFNPPLADPPTDWQPSWNLSPGQPILILRRTERQLECARVLWKLTPGWMRELDKAPFNVRAEWLLDKAQFSQPLAQRRCLLPIDGYYLWHQRGSRKQPWYLRRQSGGLAVAGLWERYQLDDGQFWDSCALISVPAKGLARQLGERMPATLNRGEQAIWLADATAFSALQPLLLNAASQVELIHPVNPAMSNPGLQGPTCCAPSGRSQSL</sequence>
<evidence type="ECO:0000256" key="5">
    <source>
        <dbReference type="ARBA" id="ARBA00023124"/>
    </source>
</evidence>
<evidence type="ECO:0000256" key="6">
    <source>
        <dbReference type="ARBA" id="ARBA00023125"/>
    </source>
</evidence>
<dbReference type="EMBL" id="LT629787">
    <property type="protein sequence ID" value="SDU13017.1"/>
    <property type="molecule type" value="Genomic_DNA"/>
</dbReference>
<reference evidence="11" key="1">
    <citation type="submission" date="2016-10" db="EMBL/GenBank/DDBJ databases">
        <authorList>
            <person name="Varghese N."/>
            <person name="Submissions S."/>
        </authorList>
    </citation>
    <scope>NUCLEOTIDE SEQUENCE [LARGE SCALE GENOMIC DNA]</scope>
    <source>
        <strain evidence="11">CECT 8338</strain>
    </source>
</reference>
<dbReference type="PANTHER" id="PTHR13604">
    <property type="entry name" value="DC12-RELATED"/>
    <property type="match status" value="1"/>
</dbReference>
<dbReference type="InterPro" id="IPR003738">
    <property type="entry name" value="SRAP"/>
</dbReference>
<dbReference type="GO" id="GO:0008233">
    <property type="term" value="F:peptidase activity"/>
    <property type="evidence" value="ECO:0007669"/>
    <property type="project" value="UniProtKB-KW"/>
</dbReference>
<evidence type="ECO:0000256" key="1">
    <source>
        <dbReference type="ARBA" id="ARBA00008136"/>
    </source>
</evidence>
<name>A0A1H2G0C7_9GAMM</name>
<dbReference type="GO" id="GO:0106300">
    <property type="term" value="P:protein-DNA covalent cross-linking repair"/>
    <property type="evidence" value="ECO:0007669"/>
    <property type="project" value="InterPro"/>
</dbReference>
<dbReference type="GO" id="GO:0016829">
    <property type="term" value="F:lyase activity"/>
    <property type="evidence" value="ECO:0007669"/>
    <property type="project" value="UniProtKB-KW"/>
</dbReference>
<evidence type="ECO:0000256" key="4">
    <source>
        <dbReference type="ARBA" id="ARBA00022801"/>
    </source>
</evidence>
<evidence type="ECO:0000256" key="8">
    <source>
        <dbReference type="RuleBase" id="RU364100"/>
    </source>
</evidence>
<gene>
    <name evidence="10" type="ORF">SAMN05216210_1938</name>
</gene>
<keyword evidence="6" id="KW-0238">DNA-binding</keyword>
<evidence type="ECO:0000256" key="9">
    <source>
        <dbReference type="SAM" id="MobiDB-lite"/>
    </source>
</evidence>
<dbReference type="OrthoDB" id="6192129at2"/>
<accession>A0A1H2G0C7</accession>
<evidence type="ECO:0000256" key="3">
    <source>
        <dbReference type="ARBA" id="ARBA00022763"/>
    </source>
</evidence>
<dbReference type="RefSeq" id="WP_157719166.1">
    <property type="nucleotide sequence ID" value="NZ_LT629787.1"/>
</dbReference>
<dbReference type="GO" id="GO:0006508">
    <property type="term" value="P:proteolysis"/>
    <property type="evidence" value="ECO:0007669"/>
    <property type="project" value="UniProtKB-KW"/>
</dbReference>
<dbReference type="Gene3D" id="3.90.1680.10">
    <property type="entry name" value="SOS response associated peptidase-like"/>
    <property type="match status" value="1"/>
</dbReference>